<dbReference type="AlphaFoldDB" id="A0AAW3YVS8"/>
<gene>
    <name evidence="1" type="ORF">ID854_10475</name>
</gene>
<comment type="caution">
    <text evidence="1">The sequence shown here is derived from an EMBL/GenBank/DDBJ whole genome shotgun (WGS) entry which is preliminary data.</text>
</comment>
<reference evidence="1" key="1">
    <citation type="submission" date="2020-09" db="EMBL/GenBank/DDBJ databases">
        <authorList>
            <person name="Palma L."/>
            <person name="Caballero P."/>
            <person name="Berry C."/>
            <person name="Del Valle E."/>
        </authorList>
    </citation>
    <scope>NUCLEOTIDE SEQUENCE</scope>
    <source>
        <strain evidence="1">M</strain>
    </source>
</reference>
<dbReference type="Proteomes" id="UP001193920">
    <property type="component" value="Unassembled WGS sequence"/>
</dbReference>
<evidence type="ECO:0000313" key="1">
    <source>
        <dbReference type="EMBL" id="MBD2800867.1"/>
    </source>
</evidence>
<organism evidence="1">
    <name type="scientific">Xenorhabdus szentirmaii</name>
    <dbReference type="NCBI Taxonomy" id="290112"/>
    <lineage>
        <taxon>Bacteria</taxon>
        <taxon>Pseudomonadati</taxon>
        <taxon>Pseudomonadota</taxon>
        <taxon>Gammaproteobacteria</taxon>
        <taxon>Enterobacterales</taxon>
        <taxon>Morganellaceae</taxon>
        <taxon>Xenorhabdus</taxon>
    </lineage>
</organism>
<dbReference type="EMBL" id="JACXBF010000223">
    <property type="protein sequence ID" value="MBD2800867.1"/>
    <property type="molecule type" value="Genomic_DNA"/>
</dbReference>
<reference evidence="1" key="2">
    <citation type="journal article" date="2024" name="Toxins">
        <title>Genome Sequence Analysis of Native Xenorhabdus Strains Isolated from Entomopathogenic Nematodes in Argentina.</title>
        <authorList>
            <person name="Palma L."/>
            <person name="Frizzo L."/>
            <person name="Kaiser S."/>
            <person name="Berry C."/>
            <person name="Caballero P."/>
            <person name="Bode H.B."/>
            <person name="Del Valle E.E."/>
        </authorList>
    </citation>
    <scope>NUCLEOTIDE SEQUENCE</scope>
    <source>
        <strain evidence="1">M</strain>
    </source>
</reference>
<evidence type="ECO:0008006" key="2">
    <source>
        <dbReference type="Google" id="ProtNLM"/>
    </source>
</evidence>
<proteinExistence type="predicted"/>
<sequence length="67" mass="7657">MRKCTDLLPEGHEYTISIIGTSDKKNKNADGKFTGKFEVSDETKQPINEKRAEEIKPFIQCVTERVL</sequence>
<protein>
    <recommendedName>
        <fullName evidence="2">Lipoprotein</fullName>
    </recommendedName>
</protein>
<accession>A0AAW3YVS8</accession>
<name>A0AAW3YVS8_9GAMM</name>